<dbReference type="OrthoDB" id="3364132at2759"/>
<feature type="region of interest" description="Disordered" evidence="1">
    <location>
        <begin position="96"/>
        <end position="172"/>
    </location>
</feature>
<evidence type="ECO:0000313" key="2">
    <source>
        <dbReference type="EMBL" id="TEB33426.1"/>
    </source>
</evidence>
<keyword evidence="3" id="KW-1185">Reference proteome</keyword>
<protein>
    <submittedName>
        <fullName evidence="2">Uncharacterized protein</fullName>
    </submittedName>
</protein>
<organism evidence="2 3">
    <name type="scientific">Coprinellus micaceus</name>
    <name type="common">Glistening ink-cap mushroom</name>
    <name type="synonym">Coprinus micaceus</name>
    <dbReference type="NCBI Taxonomy" id="71717"/>
    <lineage>
        <taxon>Eukaryota</taxon>
        <taxon>Fungi</taxon>
        <taxon>Dikarya</taxon>
        <taxon>Basidiomycota</taxon>
        <taxon>Agaricomycotina</taxon>
        <taxon>Agaricomycetes</taxon>
        <taxon>Agaricomycetidae</taxon>
        <taxon>Agaricales</taxon>
        <taxon>Agaricineae</taxon>
        <taxon>Psathyrellaceae</taxon>
        <taxon>Coprinellus</taxon>
    </lineage>
</organism>
<evidence type="ECO:0000313" key="3">
    <source>
        <dbReference type="Proteomes" id="UP000298030"/>
    </source>
</evidence>
<name>A0A4Y7TGY7_COPMI</name>
<proteinExistence type="predicted"/>
<dbReference type="AlphaFoldDB" id="A0A4Y7TGY7"/>
<comment type="caution">
    <text evidence="2">The sequence shown here is derived from an EMBL/GenBank/DDBJ whole genome shotgun (WGS) entry which is preliminary data.</text>
</comment>
<reference evidence="2 3" key="1">
    <citation type="journal article" date="2019" name="Nat. Ecol. Evol.">
        <title>Megaphylogeny resolves global patterns of mushroom evolution.</title>
        <authorList>
            <person name="Varga T."/>
            <person name="Krizsan K."/>
            <person name="Foldi C."/>
            <person name="Dima B."/>
            <person name="Sanchez-Garcia M."/>
            <person name="Sanchez-Ramirez S."/>
            <person name="Szollosi G.J."/>
            <person name="Szarkandi J.G."/>
            <person name="Papp V."/>
            <person name="Albert L."/>
            <person name="Andreopoulos W."/>
            <person name="Angelini C."/>
            <person name="Antonin V."/>
            <person name="Barry K.W."/>
            <person name="Bougher N.L."/>
            <person name="Buchanan P."/>
            <person name="Buyck B."/>
            <person name="Bense V."/>
            <person name="Catcheside P."/>
            <person name="Chovatia M."/>
            <person name="Cooper J."/>
            <person name="Damon W."/>
            <person name="Desjardin D."/>
            <person name="Finy P."/>
            <person name="Geml J."/>
            <person name="Haridas S."/>
            <person name="Hughes K."/>
            <person name="Justo A."/>
            <person name="Karasinski D."/>
            <person name="Kautmanova I."/>
            <person name="Kiss B."/>
            <person name="Kocsube S."/>
            <person name="Kotiranta H."/>
            <person name="LaButti K.M."/>
            <person name="Lechner B.E."/>
            <person name="Liimatainen K."/>
            <person name="Lipzen A."/>
            <person name="Lukacs Z."/>
            <person name="Mihaltcheva S."/>
            <person name="Morgado L.N."/>
            <person name="Niskanen T."/>
            <person name="Noordeloos M.E."/>
            <person name="Ohm R.A."/>
            <person name="Ortiz-Santana B."/>
            <person name="Ovrebo C."/>
            <person name="Racz N."/>
            <person name="Riley R."/>
            <person name="Savchenko A."/>
            <person name="Shiryaev A."/>
            <person name="Soop K."/>
            <person name="Spirin V."/>
            <person name="Szebenyi C."/>
            <person name="Tomsovsky M."/>
            <person name="Tulloss R.E."/>
            <person name="Uehling J."/>
            <person name="Grigoriev I.V."/>
            <person name="Vagvolgyi C."/>
            <person name="Papp T."/>
            <person name="Martin F.M."/>
            <person name="Miettinen O."/>
            <person name="Hibbett D.S."/>
            <person name="Nagy L.G."/>
        </authorList>
    </citation>
    <scope>NUCLEOTIDE SEQUENCE [LARGE SCALE GENOMIC DNA]</scope>
    <source>
        <strain evidence="2 3">FP101781</strain>
    </source>
</reference>
<feature type="compositionally biased region" description="Basic and acidic residues" evidence="1">
    <location>
        <begin position="118"/>
        <end position="133"/>
    </location>
</feature>
<feature type="compositionally biased region" description="Polar residues" evidence="1">
    <location>
        <begin position="149"/>
        <end position="163"/>
    </location>
</feature>
<evidence type="ECO:0000256" key="1">
    <source>
        <dbReference type="SAM" id="MobiDB-lite"/>
    </source>
</evidence>
<sequence length="172" mass="18839">MSDGNTIRTFEFGALEVTENDSDIGLAHEDLGEIEICLSSVSRLVRNKKKGLTHSIQLGEEKEYDGPELDSVKYVGCADVCSFQFWYRSMETLIADGKAPGRNPPVPVASSLSNASRESSHLAEAVRNRNEHPPDEDEGLEYVTPEPAPQQNQHTSTVPNVNPASHKRTSGC</sequence>
<accession>A0A4Y7TGY7</accession>
<gene>
    <name evidence="2" type="ORF">FA13DRAFT_153139</name>
</gene>
<dbReference type="Proteomes" id="UP000298030">
    <property type="component" value="Unassembled WGS sequence"/>
</dbReference>
<dbReference type="EMBL" id="QPFP01000012">
    <property type="protein sequence ID" value="TEB33426.1"/>
    <property type="molecule type" value="Genomic_DNA"/>
</dbReference>